<dbReference type="STRING" id="667128.HMPREF0621_1011"/>
<dbReference type="Gene3D" id="3.30.1240.10">
    <property type="match status" value="1"/>
</dbReference>
<dbReference type="PANTHER" id="PTHR10000:SF53">
    <property type="entry name" value="5-AMINO-6-(5-PHOSPHO-D-RIBITYLAMINO)URACIL PHOSPHATASE YBJI-RELATED"/>
    <property type="match status" value="1"/>
</dbReference>
<dbReference type="AlphaFoldDB" id="C9PPT7"/>
<accession>C9PPT7</accession>
<gene>
    <name evidence="1" type="ORF">HMPREF0621_1011</name>
</gene>
<dbReference type="RefSeq" id="WP_005764520.1">
    <property type="nucleotide sequence ID" value="NZ_GG704813.1"/>
</dbReference>
<evidence type="ECO:0000313" key="1">
    <source>
        <dbReference type="EMBL" id="EEX50388.1"/>
    </source>
</evidence>
<dbReference type="Proteomes" id="UP000005519">
    <property type="component" value="Unassembled WGS sequence"/>
</dbReference>
<dbReference type="GO" id="GO:0005829">
    <property type="term" value="C:cytosol"/>
    <property type="evidence" value="ECO:0007669"/>
    <property type="project" value="TreeGrafter"/>
</dbReference>
<dbReference type="PANTHER" id="PTHR10000">
    <property type="entry name" value="PHOSPHOSERINE PHOSPHATASE"/>
    <property type="match status" value="1"/>
</dbReference>
<dbReference type="InterPro" id="IPR023214">
    <property type="entry name" value="HAD_sf"/>
</dbReference>
<dbReference type="Pfam" id="PF08282">
    <property type="entry name" value="Hydrolase_3"/>
    <property type="match status" value="1"/>
</dbReference>
<dbReference type="GO" id="GO:0000287">
    <property type="term" value="F:magnesium ion binding"/>
    <property type="evidence" value="ECO:0007669"/>
    <property type="project" value="UniProtKB-ARBA"/>
</dbReference>
<dbReference type="InterPro" id="IPR006379">
    <property type="entry name" value="HAD-SF_hydro_IIB"/>
</dbReference>
<dbReference type="OrthoDB" id="1650327at2"/>
<dbReference type="GO" id="GO:0016791">
    <property type="term" value="F:phosphatase activity"/>
    <property type="evidence" value="ECO:0007669"/>
    <property type="project" value="UniProtKB-ARBA"/>
</dbReference>
<evidence type="ECO:0000313" key="2">
    <source>
        <dbReference type="Proteomes" id="UP000005519"/>
    </source>
</evidence>
<name>C9PPT7_9PAST</name>
<comment type="caution">
    <text evidence="1">The sequence shown here is derived from an EMBL/GenBank/DDBJ whole genome shotgun (WGS) entry which is preliminary data.</text>
</comment>
<dbReference type="InterPro" id="IPR036412">
    <property type="entry name" value="HAD-like_sf"/>
</dbReference>
<keyword evidence="2" id="KW-1185">Reference proteome</keyword>
<dbReference type="NCBIfam" id="TIGR01484">
    <property type="entry name" value="HAD-SF-IIB"/>
    <property type="match status" value="1"/>
</dbReference>
<protein>
    <submittedName>
        <fullName evidence="1">HAD hydrolase, family IIB</fullName>
    </submittedName>
</protein>
<dbReference type="Gene3D" id="3.40.50.1000">
    <property type="entry name" value="HAD superfamily/HAD-like"/>
    <property type="match status" value="1"/>
</dbReference>
<dbReference type="EMBL" id="ACZR01000011">
    <property type="protein sequence ID" value="EEX50388.1"/>
    <property type="molecule type" value="Genomic_DNA"/>
</dbReference>
<dbReference type="SUPFAM" id="SSF56784">
    <property type="entry name" value="HAD-like"/>
    <property type="match status" value="1"/>
</dbReference>
<reference evidence="1 2" key="1">
    <citation type="submission" date="2009-10" db="EMBL/GenBank/DDBJ databases">
        <authorList>
            <person name="Muzny D."/>
            <person name="Qin X."/>
            <person name="Deng J."/>
            <person name="Jiang H."/>
            <person name="Liu Y."/>
            <person name="Qu J."/>
            <person name="Song X.-Z."/>
            <person name="Zhang L."/>
            <person name="Thornton R."/>
            <person name="Coyle M."/>
            <person name="Francisco L."/>
            <person name="Jackson L."/>
            <person name="Javaid M."/>
            <person name="Korchina V."/>
            <person name="Kovar C."/>
            <person name="Mata R."/>
            <person name="Mathew T."/>
            <person name="Ngo R."/>
            <person name="Nguyen L."/>
            <person name="Nguyen N."/>
            <person name="Okwuonu G."/>
            <person name="Ongeri F."/>
            <person name="Pham C."/>
            <person name="Simmons D."/>
            <person name="Wilczek-Boney K."/>
            <person name="Hale W."/>
            <person name="Jakkamsetti A."/>
            <person name="Pham P."/>
            <person name="Ruth R."/>
            <person name="San Lucas F."/>
            <person name="Warren J."/>
            <person name="Zhang J."/>
            <person name="Zhao Z."/>
            <person name="Zhou C."/>
            <person name="Zhu D."/>
            <person name="Lee S."/>
            <person name="Bess C."/>
            <person name="Blankenburg K."/>
            <person name="Forbes L."/>
            <person name="Fu Q."/>
            <person name="Gubbala S."/>
            <person name="Hirani K."/>
            <person name="Jayaseelan J.C."/>
            <person name="Lara F."/>
            <person name="Munidasa M."/>
            <person name="Palculict T."/>
            <person name="Patil S."/>
            <person name="Pu L.-L."/>
            <person name="Saada N."/>
            <person name="Tang L."/>
            <person name="Weissenberger G."/>
            <person name="Zhu Y."/>
            <person name="Hemphill L."/>
            <person name="Shang Y."/>
            <person name="Youmans B."/>
            <person name="Ayvaz T."/>
            <person name="Ross M."/>
            <person name="Santibanez J."/>
            <person name="Aqrawi P."/>
            <person name="Gross S."/>
            <person name="Joshi V."/>
            <person name="Fowler G."/>
            <person name="Nazareth L."/>
            <person name="Reid J."/>
            <person name="Worley K."/>
            <person name="Petrosino J."/>
            <person name="Highlander S."/>
            <person name="Gibbs R."/>
        </authorList>
    </citation>
    <scope>NUCLEOTIDE SEQUENCE [LARGE SCALE GENOMIC DNA]</scope>
    <source>
        <strain evidence="1 2">ATCC 43325</strain>
    </source>
</reference>
<sequence>MLFVFDLDGTICFDGKQIPSEIQTALNELMAQGHQPIFASARPIRDLLPLLTDTLKNAFLIGGNGSITQVNQQIQANCPIAQDDFHQIKQWINEFNLDYLADDIWHYSKRIRQPHSIEHKIDSAKLAENRPLFEISHPIKTILLNLTEEHYIQLKSKLVELNVNLIEHSEPNGLYNIDITAKNINKYSTLLNLIGKQLYIAFGNDMNDIELLKHAAYSVCVGDFEPLQTISAAQLTPNPQLIAEKIRQLSSENQAKFDL</sequence>
<dbReference type="HOGENOM" id="CLU_044146_4_0_6"/>
<proteinExistence type="predicted"/>
<keyword evidence="1" id="KW-0378">Hydrolase</keyword>
<organism evidence="1 2">
    <name type="scientific">Pasteurella dagmatis ATCC 43325</name>
    <dbReference type="NCBI Taxonomy" id="667128"/>
    <lineage>
        <taxon>Bacteria</taxon>
        <taxon>Pseudomonadati</taxon>
        <taxon>Pseudomonadota</taxon>
        <taxon>Gammaproteobacteria</taxon>
        <taxon>Pasteurellales</taxon>
        <taxon>Pasteurellaceae</taxon>
        <taxon>Pasteurella</taxon>
    </lineage>
</organism>